<protein>
    <submittedName>
        <fullName evidence="1">Uncharacterized protein</fullName>
    </submittedName>
</protein>
<gene>
    <name evidence="1" type="ORF">C9994_06640</name>
</gene>
<dbReference type="Proteomes" id="UP000240608">
    <property type="component" value="Unassembled WGS sequence"/>
</dbReference>
<evidence type="ECO:0000313" key="2">
    <source>
        <dbReference type="Proteomes" id="UP000240608"/>
    </source>
</evidence>
<proteinExistence type="predicted"/>
<dbReference type="EMBL" id="PYVU01000044">
    <property type="protein sequence ID" value="PTB96577.1"/>
    <property type="molecule type" value="Genomic_DNA"/>
</dbReference>
<sequence>MESKLNHQAIDAYAKAYAKQVCQSFFYQTSHITGKEILEISKFKQTNLIVLKNLFRKWKKENAKLQSPYFDYHSEEVKKAMKDFMNSLSRHISIKKEHFEPLLRESVKDSILLVFSPYDFFSKEINQRDDSRISLNDLKDLKKYIKINDFLLDGLIDRFKFHKMDMAFNDEAFELFNEVCSQAEEQPEDVQPYLQAFSEELPLSLSDIYLESDMERSEIEAPKTITEGSLNDKLRHTEQLTLAERLSKGSGKNIKQQLTLNQRFMFVNELFEGNQKQFLNAIEQIDSMDNYKEAYVYIKKEYAEKYDWNLEAEEVQEFFDLVGKRFA</sequence>
<reference evidence="1 2" key="1">
    <citation type="submission" date="2018-03" db="EMBL/GenBank/DDBJ databases">
        <title>Cross-interface Injection: A General Nanoliter Liquid Handling Method Applied to Single Cells Genome Amplification Automated Nanoliter Liquid Handling Applied to Single Cell Multiple Displacement Amplification.</title>
        <authorList>
            <person name="Yun J."/>
            <person name="Xu P."/>
            <person name="Xu J."/>
            <person name="Dai X."/>
            <person name="Wang Y."/>
            <person name="Zheng X."/>
            <person name="Cao C."/>
            <person name="Yi Q."/>
            <person name="Zhu Y."/>
            <person name="Wang L."/>
            <person name="Dong Z."/>
            <person name="Huang Y."/>
            <person name="Huang L."/>
            <person name="Du W."/>
        </authorList>
    </citation>
    <scope>NUCLEOTIDE SEQUENCE [LARGE SCALE GENOMIC DNA]</scope>
    <source>
        <strain evidence="1 2">Z-D1-2</strain>
    </source>
</reference>
<evidence type="ECO:0000313" key="1">
    <source>
        <dbReference type="EMBL" id="PTB96577.1"/>
    </source>
</evidence>
<dbReference type="AlphaFoldDB" id="A0A2T4DS10"/>
<comment type="caution">
    <text evidence="1">The sequence shown here is derived from an EMBL/GenBank/DDBJ whole genome shotgun (WGS) entry which is preliminary data.</text>
</comment>
<name>A0A2T4DS10_9BACT</name>
<accession>A0A2T4DS10</accession>
<organism evidence="1 2">
    <name type="scientific">Marivirga lumbricoides</name>
    <dbReference type="NCBI Taxonomy" id="1046115"/>
    <lineage>
        <taxon>Bacteria</taxon>
        <taxon>Pseudomonadati</taxon>
        <taxon>Bacteroidota</taxon>
        <taxon>Cytophagia</taxon>
        <taxon>Cytophagales</taxon>
        <taxon>Marivirgaceae</taxon>
        <taxon>Marivirga</taxon>
    </lineage>
</organism>